<dbReference type="Pfam" id="PF00392">
    <property type="entry name" value="GntR"/>
    <property type="match status" value="1"/>
</dbReference>
<keyword evidence="2" id="KW-0238">DNA-binding</keyword>
<dbReference type="InterPro" id="IPR028978">
    <property type="entry name" value="Chorismate_lyase_/UTRA_dom_sf"/>
</dbReference>
<gene>
    <name evidence="5" type="ORF">ACFQGP_02995</name>
</gene>
<dbReference type="SMART" id="SM00345">
    <property type="entry name" value="HTH_GNTR"/>
    <property type="match status" value="1"/>
</dbReference>
<dbReference type="Gene3D" id="3.40.1410.10">
    <property type="entry name" value="Chorismate lyase-like"/>
    <property type="match status" value="1"/>
</dbReference>
<organism evidence="5 6">
    <name type="scientific">Loigolactobacillus jiayinensis</name>
    <dbReference type="NCBI Taxonomy" id="2486016"/>
    <lineage>
        <taxon>Bacteria</taxon>
        <taxon>Bacillati</taxon>
        <taxon>Bacillota</taxon>
        <taxon>Bacilli</taxon>
        <taxon>Lactobacillales</taxon>
        <taxon>Lactobacillaceae</taxon>
        <taxon>Loigolactobacillus</taxon>
    </lineage>
</organism>
<accession>A0ABW1RCR6</accession>
<dbReference type="CDD" id="cd07377">
    <property type="entry name" value="WHTH_GntR"/>
    <property type="match status" value="1"/>
</dbReference>
<sequence>MNKPKYALIVDDLISKIANSLFKRGDKFYSESEIKSLYNVSSTTAVKVLNELASKDIIVRIQGKGSYVSKGSKDELIHLYDIEKFPNSVEKVTVVSITEAHEAHILKKLKLQVNETYFRFIRTKNRGSTIADVSFSYIPTKLVNSEKVKNKDNYISIYERLRKDFNINPYLLSYEQINSIDIINNPRILNLFNLKNATLLLQQHRITKRPGQQCPVEYIESYKLPQFFKQKIIKEV</sequence>
<dbReference type="SUPFAM" id="SSF46785">
    <property type="entry name" value="Winged helix' DNA-binding domain"/>
    <property type="match status" value="1"/>
</dbReference>
<dbReference type="EMBL" id="JBHSSL010000019">
    <property type="protein sequence ID" value="MFC6169543.1"/>
    <property type="molecule type" value="Genomic_DNA"/>
</dbReference>
<reference evidence="6" key="1">
    <citation type="journal article" date="2019" name="Int. J. Syst. Evol. Microbiol.">
        <title>The Global Catalogue of Microorganisms (GCM) 10K type strain sequencing project: providing services to taxonomists for standard genome sequencing and annotation.</title>
        <authorList>
            <consortium name="The Broad Institute Genomics Platform"/>
            <consortium name="The Broad Institute Genome Sequencing Center for Infectious Disease"/>
            <person name="Wu L."/>
            <person name="Ma J."/>
        </authorList>
    </citation>
    <scope>NUCLEOTIDE SEQUENCE [LARGE SCALE GENOMIC DNA]</scope>
    <source>
        <strain evidence="6">CCM 8904</strain>
    </source>
</reference>
<name>A0ABW1RCR6_9LACO</name>
<comment type="caution">
    <text evidence="5">The sequence shown here is derived from an EMBL/GenBank/DDBJ whole genome shotgun (WGS) entry which is preliminary data.</text>
</comment>
<dbReference type="PANTHER" id="PTHR44846">
    <property type="entry name" value="MANNOSYL-D-GLYCERATE TRANSPORT/METABOLISM SYSTEM REPRESSOR MNGR-RELATED"/>
    <property type="match status" value="1"/>
</dbReference>
<evidence type="ECO:0000256" key="3">
    <source>
        <dbReference type="ARBA" id="ARBA00023163"/>
    </source>
</evidence>
<evidence type="ECO:0000256" key="1">
    <source>
        <dbReference type="ARBA" id="ARBA00023015"/>
    </source>
</evidence>
<evidence type="ECO:0000313" key="6">
    <source>
        <dbReference type="Proteomes" id="UP001596289"/>
    </source>
</evidence>
<proteinExistence type="predicted"/>
<evidence type="ECO:0000313" key="5">
    <source>
        <dbReference type="EMBL" id="MFC6169543.1"/>
    </source>
</evidence>
<dbReference type="InterPro" id="IPR036388">
    <property type="entry name" value="WH-like_DNA-bd_sf"/>
</dbReference>
<evidence type="ECO:0000256" key="2">
    <source>
        <dbReference type="ARBA" id="ARBA00023125"/>
    </source>
</evidence>
<keyword evidence="1" id="KW-0805">Transcription regulation</keyword>
<dbReference type="SUPFAM" id="SSF64288">
    <property type="entry name" value="Chorismate lyase-like"/>
    <property type="match status" value="1"/>
</dbReference>
<dbReference type="InterPro" id="IPR000524">
    <property type="entry name" value="Tscrpt_reg_HTH_GntR"/>
</dbReference>
<feature type="domain" description="HTH gntR-type" evidence="4">
    <location>
        <begin position="3"/>
        <end position="71"/>
    </location>
</feature>
<dbReference type="InterPro" id="IPR050679">
    <property type="entry name" value="Bact_HTH_transcr_reg"/>
</dbReference>
<dbReference type="PANTHER" id="PTHR44846:SF17">
    <property type="entry name" value="GNTR-FAMILY TRANSCRIPTIONAL REGULATOR"/>
    <property type="match status" value="1"/>
</dbReference>
<dbReference type="Gene3D" id="1.10.10.10">
    <property type="entry name" value="Winged helix-like DNA-binding domain superfamily/Winged helix DNA-binding domain"/>
    <property type="match status" value="1"/>
</dbReference>
<evidence type="ECO:0000259" key="4">
    <source>
        <dbReference type="PROSITE" id="PS50949"/>
    </source>
</evidence>
<dbReference type="InterPro" id="IPR036390">
    <property type="entry name" value="WH_DNA-bd_sf"/>
</dbReference>
<dbReference type="RefSeq" id="WP_125554101.1">
    <property type="nucleotide sequence ID" value="NZ_JBHSSL010000019.1"/>
</dbReference>
<dbReference type="PROSITE" id="PS50949">
    <property type="entry name" value="HTH_GNTR"/>
    <property type="match status" value="1"/>
</dbReference>
<keyword evidence="3" id="KW-0804">Transcription</keyword>
<keyword evidence="6" id="KW-1185">Reference proteome</keyword>
<dbReference type="Proteomes" id="UP001596289">
    <property type="component" value="Unassembled WGS sequence"/>
</dbReference>
<protein>
    <submittedName>
        <fullName evidence="5">GntR family transcriptional regulator</fullName>
    </submittedName>
</protein>